<dbReference type="STRING" id="37003.ENSKMAP00000021892"/>
<dbReference type="Pfam" id="PF13765">
    <property type="entry name" value="PRY"/>
    <property type="match status" value="1"/>
</dbReference>
<dbReference type="InterPro" id="IPR003877">
    <property type="entry name" value="SPRY_dom"/>
</dbReference>
<dbReference type="AlphaFoldDB" id="A0A3Q3GDS4"/>
<dbReference type="SMART" id="SM00449">
    <property type="entry name" value="SPRY"/>
    <property type="match status" value="1"/>
</dbReference>
<accession>A0A3Q3GDS4</accession>
<evidence type="ECO:0000313" key="4">
    <source>
        <dbReference type="Proteomes" id="UP000264800"/>
    </source>
</evidence>
<dbReference type="GeneTree" id="ENSGT00940000163587"/>
<sequence length="437" mass="50027">MTNEGGIELKTILKHNSKRVNLMVSDEGATQSSSIGAVRWTLPDEAVQPHSSAPTVHAGGLAKASQHPRQNSLRDLRSLQECVQFIHHWKEQVDQVCKGSREAAGKKEEAESADRHAERSLEESRKLILEWADELQHVDKLLQESSWASDRQEAASREDEDAKEEAQLRMMEWAKELQKAAESCGVPTDELGKALRLLGLKKKRLLRLLPLLEFITWSLLREDSTTMIPQIWLLVKQKTWKAGTPLFFPNSVWTWICIAAADVVLDPMTNHPWLQLSDDQRQVQEGLSESDLPDSSQRFDSWPCVLGWEGYSRGRHYWEVDIANNGYWRIGLTTANSERKGSFDMTPKRGYWVLWRSTHHFYACSKPETQLPLGLVPRRLGVYLDYEEGQVSFYNAETRSHIFTFTGRFRGKLYPLFAPMDGRTLMTIIEPREVAPN</sequence>
<dbReference type="Proteomes" id="UP000264800">
    <property type="component" value="Unplaced"/>
</dbReference>
<dbReference type="InterPro" id="IPR043136">
    <property type="entry name" value="B30.2/SPRY_sf"/>
</dbReference>
<dbReference type="GeneID" id="108249519"/>
<dbReference type="OMA" id="DQVCKQG"/>
<dbReference type="Gene3D" id="2.60.120.920">
    <property type="match status" value="1"/>
</dbReference>
<dbReference type="CDD" id="cd13733">
    <property type="entry name" value="SPRY_PRY_C-I_1"/>
    <property type="match status" value="1"/>
</dbReference>
<dbReference type="RefSeq" id="XP_017294449.1">
    <property type="nucleotide sequence ID" value="XM_017438960.3"/>
</dbReference>
<evidence type="ECO:0000259" key="2">
    <source>
        <dbReference type="PROSITE" id="PS50188"/>
    </source>
</evidence>
<keyword evidence="4" id="KW-1185">Reference proteome</keyword>
<evidence type="ECO:0000313" key="3">
    <source>
        <dbReference type="Ensembl" id="ENSKMAP00000021892.1"/>
    </source>
</evidence>
<feature type="region of interest" description="Disordered" evidence="1">
    <location>
        <begin position="48"/>
        <end position="71"/>
    </location>
</feature>
<reference evidence="3" key="1">
    <citation type="submission" date="2025-08" db="UniProtKB">
        <authorList>
            <consortium name="Ensembl"/>
        </authorList>
    </citation>
    <scope>IDENTIFICATION</scope>
</reference>
<dbReference type="InterPro" id="IPR001870">
    <property type="entry name" value="B30.2/SPRY"/>
</dbReference>
<dbReference type="Ensembl" id="ENSKMAT00000022173.1">
    <property type="protein sequence ID" value="ENSKMAP00000021892.1"/>
    <property type="gene ID" value="ENSKMAG00000016267.1"/>
</dbReference>
<dbReference type="SUPFAM" id="SSF49899">
    <property type="entry name" value="Concanavalin A-like lectins/glucanases"/>
    <property type="match status" value="1"/>
</dbReference>
<dbReference type="InterPro" id="IPR013320">
    <property type="entry name" value="ConA-like_dom_sf"/>
</dbReference>
<dbReference type="SMART" id="SM00589">
    <property type="entry name" value="PRY"/>
    <property type="match status" value="1"/>
</dbReference>
<evidence type="ECO:0000256" key="1">
    <source>
        <dbReference type="SAM" id="MobiDB-lite"/>
    </source>
</evidence>
<dbReference type="PANTHER" id="PTHR24103">
    <property type="entry name" value="E3 UBIQUITIN-PROTEIN LIGASE TRIM"/>
    <property type="match status" value="1"/>
</dbReference>
<dbReference type="InterPro" id="IPR003879">
    <property type="entry name" value="Butyrophylin_SPRY"/>
</dbReference>
<organism evidence="3 4">
    <name type="scientific">Kryptolebias marmoratus</name>
    <name type="common">Mangrove killifish</name>
    <name type="synonym">Rivulus marmoratus</name>
    <dbReference type="NCBI Taxonomy" id="37003"/>
    <lineage>
        <taxon>Eukaryota</taxon>
        <taxon>Metazoa</taxon>
        <taxon>Chordata</taxon>
        <taxon>Craniata</taxon>
        <taxon>Vertebrata</taxon>
        <taxon>Euteleostomi</taxon>
        <taxon>Actinopterygii</taxon>
        <taxon>Neopterygii</taxon>
        <taxon>Teleostei</taxon>
        <taxon>Neoteleostei</taxon>
        <taxon>Acanthomorphata</taxon>
        <taxon>Ovalentaria</taxon>
        <taxon>Atherinomorphae</taxon>
        <taxon>Cyprinodontiformes</taxon>
        <taxon>Rivulidae</taxon>
        <taxon>Kryptolebias</taxon>
    </lineage>
</organism>
<name>A0A3Q3GDS4_KRYMA</name>
<dbReference type="Pfam" id="PF00622">
    <property type="entry name" value="SPRY"/>
    <property type="match status" value="1"/>
</dbReference>
<feature type="domain" description="B30.2/SPRY" evidence="2">
    <location>
        <begin position="243"/>
        <end position="435"/>
    </location>
</feature>
<dbReference type="InterPro" id="IPR050143">
    <property type="entry name" value="TRIM/RBCC"/>
</dbReference>
<dbReference type="InterPro" id="IPR006574">
    <property type="entry name" value="PRY"/>
</dbReference>
<reference evidence="3" key="2">
    <citation type="submission" date="2025-09" db="UniProtKB">
        <authorList>
            <consortium name="Ensembl"/>
        </authorList>
    </citation>
    <scope>IDENTIFICATION</scope>
</reference>
<dbReference type="PRINTS" id="PR01407">
    <property type="entry name" value="BUTYPHLNCDUF"/>
</dbReference>
<dbReference type="OrthoDB" id="9986391at2759"/>
<dbReference type="KEGG" id="kmr:108249519"/>
<proteinExistence type="predicted"/>
<dbReference type="FunFam" id="2.60.120.920:FF:000004">
    <property type="entry name" value="Butyrophilin subfamily 1 member A1"/>
    <property type="match status" value="1"/>
</dbReference>
<protein>
    <submittedName>
        <fullName evidence="3">Si:dkey-219e21.2</fullName>
    </submittedName>
</protein>
<dbReference type="PROSITE" id="PS50188">
    <property type="entry name" value="B302_SPRY"/>
    <property type="match status" value="1"/>
</dbReference>